<dbReference type="OrthoDB" id="9813814at2"/>
<comment type="similarity">
    <text evidence="5">Belongs to the alanine racemase family.</text>
</comment>
<feature type="active site" description="Proton acceptor; specific for D-alanine" evidence="5">
    <location>
        <position position="34"/>
    </location>
</feature>
<dbReference type="KEGG" id="kus:B9G99_01765"/>
<dbReference type="RefSeq" id="WP_086620485.1">
    <property type="nucleotide sequence ID" value="NZ_CP021323.1"/>
</dbReference>
<reference evidence="9 10" key="1">
    <citation type="journal article" date="2017" name="Int. J. Syst. Evol. Microbiol.">
        <title>Kushneria konosiri sp. nov., isolated from the Korean salt-fermented seafood Daemi-jeot.</title>
        <authorList>
            <person name="Yun J.H."/>
            <person name="Park S.K."/>
            <person name="Lee J.Y."/>
            <person name="Jung M.J."/>
            <person name="Bae J.W."/>
        </authorList>
    </citation>
    <scope>NUCLEOTIDE SEQUENCE [LARGE SCALE GENOMIC DNA]</scope>
    <source>
        <strain evidence="9 10">X49</strain>
    </source>
</reference>
<evidence type="ECO:0000256" key="3">
    <source>
        <dbReference type="ARBA" id="ARBA00022898"/>
    </source>
</evidence>
<dbReference type="NCBIfam" id="TIGR00492">
    <property type="entry name" value="alr"/>
    <property type="match status" value="1"/>
</dbReference>
<proteinExistence type="inferred from homology"/>
<dbReference type="UniPathway" id="UPA00042">
    <property type="reaction ID" value="UER00497"/>
</dbReference>
<dbReference type="SUPFAM" id="SSF51419">
    <property type="entry name" value="PLP-binding barrel"/>
    <property type="match status" value="1"/>
</dbReference>
<dbReference type="GO" id="GO:0005829">
    <property type="term" value="C:cytosol"/>
    <property type="evidence" value="ECO:0007669"/>
    <property type="project" value="TreeGrafter"/>
</dbReference>
<dbReference type="Gene3D" id="3.20.20.10">
    <property type="entry name" value="Alanine racemase"/>
    <property type="match status" value="1"/>
</dbReference>
<feature type="modified residue" description="N6-(pyridoxal phosphate)lysine" evidence="5 6">
    <location>
        <position position="34"/>
    </location>
</feature>
<dbReference type="EMBL" id="CP021323">
    <property type="protein sequence ID" value="ARS51779.1"/>
    <property type="molecule type" value="Genomic_DNA"/>
</dbReference>
<dbReference type="Pfam" id="PF00842">
    <property type="entry name" value="Ala_racemase_C"/>
    <property type="match status" value="1"/>
</dbReference>
<feature type="binding site" evidence="5 7">
    <location>
        <position position="133"/>
    </location>
    <ligand>
        <name>substrate</name>
    </ligand>
</feature>
<dbReference type="EC" id="5.1.1.1" evidence="5"/>
<dbReference type="InterPro" id="IPR001608">
    <property type="entry name" value="Ala_racemase_N"/>
</dbReference>
<gene>
    <name evidence="9" type="ORF">B9G99_01765</name>
</gene>
<dbReference type="PRINTS" id="PR00992">
    <property type="entry name" value="ALARACEMASE"/>
</dbReference>
<dbReference type="Gene3D" id="2.40.37.10">
    <property type="entry name" value="Lyase, Ornithine Decarboxylase, Chain A, domain 1"/>
    <property type="match status" value="1"/>
</dbReference>
<dbReference type="PANTHER" id="PTHR30511:SF0">
    <property type="entry name" value="ALANINE RACEMASE, CATABOLIC-RELATED"/>
    <property type="match status" value="1"/>
</dbReference>
<dbReference type="PANTHER" id="PTHR30511">
    <property type="entry name" value="ALANINE RACEMASE"/>
    <property type="match status" value="1"/>
</dbReference>
<evidence type="ECO:0000259" key="8">
    <source>
        <dbReference type="SMART" id="SM01005"/>
    </source>
</evidence>
<keyword evidence="10" id="KW-1185">Reference proteome</keyword>
<dbReference type="InterPro" id="IPR029066">
    <property type="entry name" value="PLP-binding_barrel"/>
</dbReference>
<keyword evidence="3 5" id="KW-0663">Pyridoxal phosphate</keyword>
<dbReference type="CDD" id="cd06827">
    <property type="entry name" value="PLPDE_III_AR_proteobact"/>
    <property type="match status" value="1"/>
</dbReference>
<evidence type="ECO:0000256" key="2">
    <source>
        <dbReference type="ARBA" id="ARBA00001933"/>
    </source>
</evidence>
<evidence type="ECO:0000256" key="5">
    <source>
        <dbReference type="HAMAP-Rule" id="MF_01201"/>
    </source>
</evidence>
<dbReference type="Proteomes" id="UP000250025">
    <property type="component" value="Chromosome"/>
</dbReference>
<evidence type="ECO:0000256" key="1">
    <source>
        <dbReference type="ARBA" id="ARBA00000316"/>
    </source>
</evidence>
<dbReference type="GO" id="GO:0030632">
    <property type="term" value="P:D-alanine biosynthetic process"/>
    <property type="evidence" value="ECO:0007669"/>
    <property type="project" value="UniProtKB-UniRule"/>
</dbReference>
<dbReference type="InterPro" id="IPR009006">
    <property type="entry name" value="Ala_racemase/Decarboxylase_C"/>
</dbReference>
<keyword evidence="4 5" id="KW-0413">Isomerase</keyword>
<dbReference type="AlphaFoldDB" id="A0A2Z2H3J3"/>
<protein>
    <recommendedName>
        <fullName evidence="5">Alanine racemase</fullName>
        <ecNumber evidence="5">5.1.1.1</ecNumber>
    </recommendedName>
</protein>
<accession>A0A2Z2H3J3</accession>
<dbReference type="SMART" id="SM01005">
    <property type="entry name" value="Ala_racemase_C"/>
    <property type="match status" value="1"/>
</dbReference>
<comment type="pathway">
    <text evidence="5">Amino-acid biosynthesis; D-alanine biosynthesis; D-alanine from L-alanine: step 1/1.</text>
</comment>
<dbReference type="Pfam" id="PF01168">
    <property type="entry name" value="Ala_racemase_N"/>
    <property type="match status" value="1"/>
</dbReference>
<dbReference type="SUPFAM" id="SSF50621">
    <property type="entry name" value="Alanine racemase C-terminal domain-like"/>
    <property type="match status" value="1"/>
</dbReference>
<comment type="function">
    <text evidence="5">Catalyzes the interconversion of L-alanine and D-alanine. May also act on other amino acids.</text>
</comment>
<evidence type="ECO:0000313" key="10">
    <source>
        <dbReference type="Proteomes" id="UP000250025"/>
    </source>
</evidence>
<feature type="active site" description="Proton acceptor; specific for L-alanine" evidence="5">
    <location>
        <position position="261"/>
    </location>
</feature>
<feature type="binding site" evidence="5 7">
    <location>
        <position position="309"/>
    </location>
    <ligand>
        <name>substrate</name>
    </ligand>
</feature>
<dbReference type="InterPro" id="IPR000821">
    <property type="entry name" value="Ala_racemase"/>
</dbReference>
<dbReference type="FunFam" id="3.20.20.10:FF:000002">
    <property type="entry name" value="Alanine racemase"/>
    <property type="match status" value="1"/>
</dbReference>
<dbReference type="InterPro" id="IPR020622">
    <property type="entry name" value="Ala_racemase_pyridoxalP-BS"/>
</dbReference>
<comment type="catalytic activity">
    <reaction evidence="1 5">
        <text>L-alanine = D-alanine</text>
        <dbReference type="Rhea" id="RHEA:20249"/>
        <dbReference type="ChEBI" id="CHEBI:57416"/>
        <dbReference type="ChEBI" id="CHEBI:57972"/>
        <dbReference type="EC" id="5.1.1.1"/>
    </reaction>
</comment>
<name>A0A2Z2H3J3_9GAMM</name>
<dbReference type="PROSITE" id="PS00395">
    <property type="entry name" value="ALANINE_RACEMASE"/>
    <property type="match status" value="1"/>
</dbReference>
<organism evidence="9 10">
    <name type="scientific">Kushneria konosiri</name>
    <dbReference type="NCBI Taxonomy" id="698828"/>
    <lineage>
        <taxon>Bacteria</taxon>
        <taxon>Pseudomonadati</taxon>
        <taxon>Pseudomonadota</taxon>
        <taxon>Gammaproteobacteria</taxon>
        <taxon>Oceanospirillales</taxon>
        <taxon>Halomonadaceae</taxon>
        <taxon>Kushneria</taxon>
    </lineage>
</organism>
<dbReference type="GO" id="GO:0030170">
    <property type="term" value="F:pyridoxal phosphate binding"/>
    <property type="evidence" value="ECO:0007669"/>
    <property type="project" value="UniProtKB-UniRule"/>
</dbReference>
<dbReference type="InterPro" id="IPR011079">
    <property type="entry name" value="Ala_racemase_C"/>
</dbReference>
<dbReference type="GO" id="GO:0008784">
    <property type="term" value="F:alanine racemase activity"/>
    <property type="evidence" value="ECO:0007669"/>
    <property type="project" value="UniProtKB-UniRule"/>
</dbReference>
<evidence type="ECO:0000313" key="9">
    <source>
        <dbReference type="EMBL" id="ARS51779.1"/>
    </source>
</evidence>
<feature type="domain" description="Alanine racemase C-terminal" evidence="8">
    <location>
        <begin position="240"/>
        <end position="369"/>
    </location>
</feature>
<comment type="cofactor">
    <cofactor evidence="2 5 6">
        <name>pyridoxal 5'-phosphate</name>
        <dbReference type="ChEBI" id="CHEBI:597326"/>
    </cofactor>
</comment>
<evidence type="ECO:0000256" key="6">
    <source>
        <dbReference type="PIRSR" id="PIRSR600821-50"/>
    </source>
</evidence>
<sequence>MRPLTAHIDLDALRHNYLQARRCAPEARAMAVLKANAYGHGAAACARALSDLAPAMAVACLEEGQALREEGIECPIVLLEGFFESSELDEIITGGYWSVLHTHWQVEALLERLTYWPQHRVTVLIKCDSGMHRLGFAPDEIQNLCQRLRAHAGIEQTLLMTHFATADAPDNALLTRQLDTINTLRTRLDLPGCFANSPATLSVPNARHDWVRPGVMLYGVNPLEPGHVLHDDIDRRLQPVMTLESRIIAVRELPAGEPIGYGARHVTRRPTRVGVVACGYGDGYDRHAREGTPVLVDGRRAGIAGRVSMDMLTVDLTELPEADIGSRVTLWGRDVSGATLSVSEVALWCDTIAYTLLTGVLPRVPRCYHRSDASNASMDARALP</sequence>
<evidence type="ECO:0000256" key="7">
    <source>
        <dbReference type="PIRSR" id="PIRSR600821-52"/>
    </source>
</evidence>
<evidence type="ECO:0000256" key="4">
    <source>
        <dbReference type="ARBA" id="ARBA00023235"/>
    </source>
</evidence>
<dbReference type="HAMAP" id="MF_01201">
    <property type="entry name" value="Ala_racemase"/>
    <property type="match status" value="1"/>
</dbReference>